<evidence type="ECO:0000313" key="2">
    <source>
        <dbReference type="EMBL" id="KAJ8381790.1"/>
    </source>
</evidence>
<dbReference type="AlphaFoldDB" id="A0A9Q1GE01"/>
<feature type="compositionally biased region" description="Basic and acidic residues" evidence="1">
    <location>
        <begin position="103"/>
        <end position="118"/>
    </location>
</feature>
<name>A0A9Q1GE01_SYNKA</name>
<dbReference type="EMBL" id="JAINUF010000001">
    <property type="protein sequence ID" value="KAJ8381790.1"/>
    <property type="molecule type" value="Genomic_DNA"/>
</dbReference>
<dbReference type="OrthoDB" id="303107at2759"/>
<dbReference type="PANTHER" id="PTHR47092:SF1">
    <property type="entry name" value="CHROMATIN REMODELING REGULATOR CECR2"/>
    <property type="match status" value="1"/>
</dbReference>
<reference evidence="2" key="1">
    <citation type="journal article" date="2023" name="Science">
        <title>Genome structures resolve the early diversification of teleost fishes.</title>
        <authorList>
            <person name="Parey E."/>
            <person name="Louis A."/>
            <person name="Montfort J."/>
            <person name="Bouchez O."/>
            <person name="Roques C."/>
            <person name="Iampietro C."/>
            <person name="Lluch J."/>
            <person name="Castinel A."/>
            <person name="Donnadieu C."/>
            <person name="Desvignes T."/>
            <person name="Floi Bucao C."/>
            <person name="Jouanno E."/>
            <person name="Wen M."/>
            <person name="Mejri S."/>
            <person name="Dirks R."/>
            <person name="Jansen H."/>
            <person name="Henkel C."/>
            <person name="Chen W.J."/>
            <person name="Zahm M."/>
            <person name="Cabau C."/>
            <person name="Klopp C."/>
            <person name="Thompson A.W."/>
            <person name="Robinson-Rechavi M."/>
            <person name="Braasch I."/>
            <person name="Lecointre G."/>
            <person name="Bobe J."/>
            <person name="Postlethwait J.H."/>
            <person name="Berthelot C."/>
            <person name="Roest Crollius H."/>
            <person name="Guiguen Y."/>
        </authorList>
    </citation>
    <scope>NUCLEOTIDE SEQUENCE</scope>
    <source>
        <strain evidence="2">WJC10195</strain>
    </source>
</reference>
<feature type="compositionally biased region" description="Low complexity" evidence="1">
    <location>
        <begin position="56"/>
        <end position="73"/>
    </location>
</feature>
<feature type="region of interest" description="Disordered" evidence="1">
    <location>
        <begin position="1"/>
        <end position="159"/>
    </location>
</feature>
<accession>A0A9Q1GE01</accession>
<feature type="region of interest" description="Disordered" evidence="1">
    <location>
        <begin position="198"/>
        <end position="237"/>
    </location>
</feature>
<comment type="caution">
    <text evidence="2">The sequence shown here is derived from an EMBL/GenBank/DDBJ whole genome shotgun (WGS) entry which is preliminary data.</text>
</comment>
<organism evidence="2 3">
    <name type="scientific">Synaphobranchus kaupii</name>
    <name type="common">Kaup's arrowtooth eel</name>
    <dbReference type="NCBI Taxonomy" id="118154"/>
    <lineage>
        <taxon>Eukaryota</taxon>
        <taxon>Metazoa</taxon>
        <taxon>Chordata</taxon>
        <taxon>Craniata</taxon>
        <taxon>Vertebrata</taxon>
        <taxon>Euteleostomi</taxon>
        <taxon>Actinopterygii</taxon>
        <taxon>Neopterygii</taxon>
        <taxon>Teleostei</taxon>
        <taxon>Anguilliformes</taxon>
        <taxon>Synaphobranchidae</taxon>
        <taxon>Synaphobranchus</taxon>
    </lineage>
</organism>
<feature type="compositionally biased region" description="Basic and acidic residues" evidence="1">
    <location>
        <begin position="201"/>
        <end position="219"/>
    </location>
</feature>
<feature type="compositionally biased region" description="Polar residues" evidence="1">
    <location>
        <begin position="1"/>
        <end position="10"/>
    </location>
</feature>
<dbReference type="Proteomes" id="UP001152622">
    <property type="component" value="Chromosome 1"/>
</dbReference>
<dbReference type="GO" id="GO:0006338">
    <property type="term" value="P:chromatin remodeling"/>
    <property type="evidence" value="ECO:0007669"/>
    <property type="project" value="InterPro"/>
</dbReference>
<dbReference type="GO" id="GO:0007338">
    <property type="term" value="P:single fertilization"/>
    <property type="evidence" value="ECO:0007669"/>
    <property type="project" value="TreeGrafter"/>
</dbReference>
<dbReference type="InterPro" id="IPR029614">
    <property type="entry name" value="CECR2"/>
</dbReference>
<protein>
    <submittedName>
        <fullName evidence="2">Uncharacterized protein</fullName>
    </submittedName>
</protein>
<keyword evidence="3" id="KW-1185">Reference proteome</keyword>
<dbReference type="GO" id="GO:0090537">
    <property type="term" value="C:CERF complex"/>
    <property type="evidence" value="ECO:0007669"/>
    <property type="project" value="InterPro"/>
</dbReference>
<gene>
    <name evidence="2" type="ORF">SKAU_G00025680</name>
</gene>
<sequence>MFPLYQQTHYYPQPQGGGRGSFPAEEWHRSPYQPRLPSNVYMPVGGAGVNGRLKESSMSPQGSEGSGGSLLSPSPLPPEGPHCGPADSRETGSPVKPAPVDLDAERPDSPKEILDLDSHNAAARHPRRPAPTCRQLPLRPAHRAPGHAAGPAVTSRACRSSSVPWLLNTTSTLGSRPCAWHLQGAPAVSRECDVHAGSCVGEERGSEEEHRGGQSERRNRAISLALAEQPSPQSDFS</sequence>
<evidence type="ECO:0000313" key="3">
    <source>
        <dbReference type="Proteomes" id="UP001152622"/>
    </source>
</evidence>
<dbReference type="PANTHER" id="PTHR47092">
    <property type="entry name" value="CAT EYE SYNDROME CRITICAL REGION PROTEIN 2"/>
    <property type="match status" value="1"/>
</dbReference>
<evidence type="ECO:0000256" key="1">
    <source>
        <dbReference type="SAM" id="MobiDB-lite"/>
    </source>
</evidence>
<proteinExistence type="predicted"/>